<keyword evidence="1" id="KW-1133">Transmembrane helix</keyword>
<keyword evidence="1" id="KW-0812">Transmembrane</keyword>
<feature type="transmembrane region" description="Helical" evidence="1">
    <location>
        <begin position="38"/>
        <end position="60"/>
    </location>
</feature>
<name>A0A6C0C7Q0_9ZZZZ</name>
<evidence type="ECO:0000313" key="2">
    <source>
        <dbReference type="EMBL" id="QHT00461.1"/>
    </source>
</evidence>
<proteinExistence type="predicted"/>
<dbReference type="AlphaFoldDB" id="A0A6C0C7Q0"/>
<reference evidence="2" key="1">
    <citation type="journal article" date="2020" name="Nature">
        <title>Giant virus diversity and host interactions through global metagenomics.</title>
        <authorList>
            <person name="Schulz F."/>
            <person name="Roux S."/>
            <person name="Paez-Espino D."/>
            <person name="Jungbluth S."/>
            <person name="Walsh D.A."/>
            <person name="Denef V.J."/>
            <person name="McMahon K.D."/>
            <person name="Konstantinidis K.T."/>
            <person name="Eloe-Fadrosh E.A."/>
            <person name="Kyrpides N.C."/>
            <person name="Woyke T."/>
        </authorList>
    </citation>
    <scope>NUCLEOTIDE SEQUENCE</scope>
    <source>
        <strain evidence="2">GVMAG-M-3300020192-26</strain>
    </source>
</reference>
<keyword evidence="1" id="KW-0472">Membrane</keyword>
<evidence type="ECO:0000256" key="1">
    <source>
        <dbReference type="SAM" id="Phobius"/>
    </source>
</evidence>
<protein>
    <submittedName>
        <fullName evidence="2">Uncharacterized protein</fullName>
    </submittedName>
</protein>
<accession>A0A6C0C7Q0</accession>
<organism evidence="2">
    <name type="scientific">viral metagenome</name>
    <dbReference type="NCBI Taxonomy" id="1070528"/>
    <lineage>
        <taxon>unclassified sequences</taxon>
        <taxon>metagenomes</taxon>
        <taxon>organismal metagenomes</taxon>
    </lineage>
</organism>
<dbReference type="EMBL" id="MN739355">
    <property type="protein sequence ID" value="QHT00461.1"/>
    <property type="molecule type" value="Genomic_DNA"/>
</dbReference>
<sequence length="81" mass="9248">MDTLEQINNNYRLDAGAAFAAMIFFCPGERYCISKYRWVTAIFMSGFVGGIANVFVPLQYQIVNSALPMLACLYRWKFCDT</sequence>